<organism evidence="12">
    <name type="scientific">bioreactor metagenome</name>
    <dbReference type="NCBI Taxonomy" id="1076179"/>
    <lineage>
        <taxon>unclassified sequences</taxon>
        <taxon>metagenomes</taxon>
        <taxon>ecological metagenomes</taxon>
    </lineage>
</organism>
<dbReference type="GO" id="GO:0006814">
    <property type="term" value="P:sodium ion transport"/>
    <property type="evidence" value="ECO:0007669"/>
    <property type="project" value="UniProtKB-KW"/>
</dbReference>
<dbReference type="PANTHER" id="PTHR43562">
    <property type="entry name" value="NAPA-TYPE SODIUM/HYDROGEN ANTIPORTER"/>
    <property type="match status" value="1"/>
</dbReference>
<evidence type="ECO:0000256" key="4">
    <source>
        <dbReference type="ARBA" id="ARBA00022692"/>
    </source>
</evidence>
<evidence type="ECO:0000256" key="6">
    <source>
        <dbReference type="ARBA" id="ARBA00023053"/>
    </source>
</evidence>
<comment type="subcellular location">
    <subcellularLocation>
        <location evidence="1">Membrane</location>
        <topology evidence="1">Multi-pass membrane protein</topology>
    </subcellularLocation>
</comment>
<evidence type="ECO:0000313" key="12">
    <source>
        <dbReference type="EMBL" id="MPM60121.1"/>
    </source>
</evidence>
<dbReference type="Gene3D" id="1.20.1530.20">
    <property type="match status" value="1"/>
</dbReference>
<dbReference type="Pfam" id="PF00999">
    <property type="entry name" value="Na_H_Exchanger"/>
    <property type="match status" value="1"/>
</dbReference>
<dbReference type="InterPro" id="IPR038770">
    <property type="entry name" value="Na+/solute_symporter_sf"/>
</dbReference>
<comment type="caution">
    <text evidence="12">The sequence shown here is derived from an EMBL/GenBank/DDBJ whole genome shotgun (WGS) entry which is preliminary data.</text>
</comment>
<keyword evidence="8 10" id="KW-0472">Membrane</keyword>
<keyword evidence="6" id="KW-0915">Sodium</keyword>
<evidence type="ECO:0000256" key="9">
    <source>
        <dbReference type="ARBA" id="ARBA00023201"/>
    </source>
</evidence>
<evidence type="ECO:0000256" key="7">
    <source>
        <dbReference type="ARBA" id="ARBA00023065"/>
    </source>
</evidence>
<name>A0A645B680_9ZZZZ</name>
<feature type="transmembrane region" description="Helical" evidence="10">
    <location>
        <begin position="263"/>
        <end position="283"/>
    </location>
</feature>
<dbReference type="GO" id="GO:0015297">
    <property type="term" value="F:antiporter activity"/>
    <property type="evidence" value="ECO:0007669"/>
    <property type="project" value="UniProtKB-KW"/>
</dbReference>
<evidence type="ECO:0000256" key="8">
    <source>
        <dbReference type="ARBA" id="ARBA00023136"/>
    </source>
</evidence>
<proteinExistence type="predicted"/>
<dbReference type="AlphaFoldDB" id="A0A645B680"/>
<feature type="domain" description="Cation/H+ exchanger transmembrane" evidence="11">
    <location>
        <begin position="2"/>
        <end position="283"/>
    </location>
</feature>
<reference evidence="12" key="1">
    <citation type="submission" date="2019-08" db="EMBL/GenBank/DDBJ databases">
        <authorList>
            <person name="Kucharzyk K."/>
            <person name="Murdoch R.W."/>
            <person name="Higgins S."/>
            <person name="Loffler F."/>
        </authorList>
    </citation>
    <scope>NUCLEOTIDE SEQUENCE</scope>
</reference>
<keyword evidence="9" id="KW-0739">Sodium transport</keyword>
<keyword evidence="3" id="KW-0050">Antiport</keyword>
<keyword evidence="5 10" id="KW-1133">Transmembrane helix</keyword>
<dbReference type="GO" id="GO:1902600">
    <property type="term" value="P:proton transmembrane transport"/>
    <property type="evidence" value="ECO:0007669"/>
    <property type="project" value="InterPro"/>
</dbReference>
<evidence type="ECO:0000256" key="5">
    <source>
        <dbReference type="ARBA" id="ARBA00022989"/>
    </source>
</evidence>
<feature type="transmembrane region" description="Helical" evidence="10">
    <location>
        <begin position="202"/>
        <end position="222"/>
    </location>
</feature>
<dbReference type="PANTHER" id="PTHR43562:SF3">
    <property type="entry name" value="SODIUM ION_PROTON EXCHANGER (EUROFUNG)"/>
    <property type="match status" value="1"/>
</dbReference>
<feature type="transmembrane region" description="Helical" evidence="10">
    <location>
        <begin position="85"/>
        <end position="110"/>
    </location>
</feature>
<dbReference type="InterPro" id="IPR006153">
    <property type="entry name" value="Cation/H_exchanger_TM"/>
</dbReference>
<feature type="transmembrane region" description="Helical" evidence="10">
    <location>
        <begin position="174"/>
        <end position="196"/>
    </location>
</feature>
<gene>
    <name evidence="12" type="primary">gerN_9</name>
    <name evidence="12" type="ORF">SDC9_106968</name>
</gene>
<evidence type="ECO:0000259" key="11">
    <source>
        <dbReference type="Pfam" id="PF00999"/>
    </source>
</evidence>
<feature type="transmembrane region" description="Helical" evidence="10">
    <location>
        <begin position="122"/>
        <end position="138"/>
    </location>
</feature>
<evidence type="ECO:0000256" key="10">
    <source>
        <dbReference type="SAM" id="Phobius"/>
    </source>
</evidence>
<keyword evidence="7" id="KW-0406">Ion transport</keyword>
<keyword evidence="2" id="KW-0813">Transport</keyword>
<evidence type="ECO:0000256" key="2">
    <source>
        <dbReference type="ARBA" id="ARBA00022448"/>
    </source>
</evidence>
<protein>
    <submittedName>
        <fullName evidence="12">Na(+)/H(+)-K(+) antiporter GerN</fullName>
    </submittedName>
</protein>
<keyword evidence="4 10" id="KW-0812">Transmembrane</keyword>
<evidence type="ECO:0000256" key="1">
    <source>
        <dbReference type="ARBA" id="ARBA00004141"/>
    </source>
</evidence>
<evidence type="ECO:0000256" key="3">
    <source>
        <dbReference type="ARBA" id="ARBA00022449"/>
    </source>
</evidence>
<feature type="transmembrane region" description="Helical" evidence="10">
    <location>
        <begin position="55"/>
        <end position="79"/>
    </location>
</feature>
<sequence length="337" mass="36437">MIPLAGGYFLATIFNRGHEVFLENLFVGTVLTATSVSITVETLKEMGKLSTNSGNAILGAALIDDIIGLVLLTMVTGAADSSVNIITVLIKVIAFFAISLLIGGFLHRLIEKWMESATWNRKRFAIICLAFCFFYAFIAEEVFGVADITGAFIAGLIISNTIRATYVSSRCEILSYMLLSPIFFAGIGLKVTLSALSFNTVILSLSILVIAVITKIVGCGLGAKLCGYTKAESLRIGVGMISRGEVALIVANKGIATGLMNTIFLVPLVLMVVGTTVVTPILLRLVYPKNKVAYDDLVQSDLVENYSEVRDFDLASETMLEMHRELKGNDPKKNRKS</sequence>
<feature type="transmembrane region" description="Helical" evidence="10">
    <location>
        <begin position="144"/>
        <end position="162"/>
    </location>
</feature>
<dbReference type="GO" id="GO:0016020">
    <property type="term" value="C:membrane"/>
    <property type="evidence" value="ECO:0007669"/>
    <property type="project" value="UniProtKB-SubCell"/>
</dbReference>
<dbReference type="EMBL" id="VSSQ01017637">
    <property type="protein sequence ID" value="MPM60121.1"/>
    <property type="molecule type" value="Genomic_DNA"/>
</dbReference>
<feature type="transmembrane region" description="Helical" evidence="10">
    <location>
        <begin position="25"/>
        <end position="43"/>
    </location>
</feature>
<accession>A0A645B680</accession>